<dbReference type="PANTHER" id="PTHR45629">
    <property type="entry name" value="SNF2/RAD54 FAMILY MEMBER"/>
    <property type="match status" value="1"/>
</dbReference>
<dbReference type="InterPro" id="IPR050496">
    <property type="entry name" value="SNF2_RAD54_helicase_repair"/>
</dbReference>
<gene>
    <name evidence="3" type="ORF">ANCCAN_09894</name>
</gene>
<dbReference type="InterPro" id="IPR027417">
    <property type="entry name" value="P-loop_NTPase"/>
</dbReference>
<dbReference type="EMBL" id="JOJR01000138">
    <property type="protein sequence ID" value="RCN44120.1"/>
    <property type="molecule type" value="Genomic_DNA"/>
</dbReference>
<feature type="region of interest" description="Disordered" evidence="1">
    <location>
        <begin position="70"/>
        <end position="163"/>
    </location>
</feature>
<keyword evidence="4" id="KW-1185">Reference proteome</keyword>
<evidence type="ECO:0000259" key="2">
    <source>
        <dbReference type="Pfam" id="PF00176"/>
    </source>
</evidence>
<feature type="compositionally biased region" description="Low complexity" evidence="1">
    <location>
        <begin position="89"/>
        <end position="104"/>
    </location>
</feature>
<dbReference type="GO" id="GO:0005524">
    <property type="term" value="F:ATP binding"/>
    <property type="evidence" value="ECO:0007669"/>
    <property type="project" value="InterPro"/>
</dbReference>
<protein>
    <recommendedName>
        <fullName evidence="2">SNF2 N-terminal domain-containing protein</fullName>
    </recommendedName>
</protein>
<name>A0A368GM54_ANCCA</name>
<dbReference type="OrthoDB" id="5864833at2759"/>
<feature type="compositionally biased region" description="Basic residues" evidence="1">
    <location>
        <begin position="140"/>
        <end position="153"/>
    </location>
</feature>
<proteinExistence type="predicted"/>
<dbReference type="SUPFAM" id="SSF52540">
    <property type="entry name" value="P-loop containing nucleoside triphosphate hydrolases"/>
    <property type="match status" value="1"/>
</dbReference>
<dbReference type="Gene3D" id="3.40.50.10810">
    <property type="entry name" value="Tandem AAA-ATPase domain"/>
    <property type="match status" value="1"/>
</dbReference>
<dbReference type="STRING" id="29170.A0A368GM54"/>
<organism evidence="3 4">
    <name type="scientific">Ancylostoma caninum</name>
    <name type="common">Dog hookworm</name>
    <dbReference type="NCBI Taxonomy" id="29170"/>
    <lineage>
        <taxon>Eukaryota</taxon>
        <taxon>Metazoa</taxon>
        <taxon>Ecdysozoa</taxon>
        <taxon>Nematoda</taxon>
        <taxon>Chromadorea</taxon>
        <taxon>Rhabditida</taxon>
        <taxon>Rhabditina</taxon>
        <taxon>Rhabditomorpha</taxon>
        <taxon>Strongyloidea</taxon>
        <taxon>Ancylostomatidae</taxon>
        <taxon>Ancylostomatinae</taxon>
        <taxon>Ancylostoma</taxon>
    </lineage>
</organism>
<dbReference type="GO" id="GO:0008094">
    <property type="term" value="F:ATP-dependent activity, acting on DNA"/>
    <property type="evidence" value="ECO:0007669"/>
    <property type="project" value="TreeGrafter"/>
</dbReference>
<reference evidence="3 4" key="1">
    <citation type="submission" date="2014-10" db="EMBL/GenBank/DDBJ databases">
        <title>Draft genome of the hookworm Ancylostoma caninum.</title>
        <authorList>
            <person name="Mitreva M."/>
        </authorList>
    </citation>
    <scope>NUCLEOTIDE SEQUENCE [LARGE SCALE GENOMIC DNA]</scope>
    <source>
        <strain evidence="3 4">Baltimore</strain>
    </source>
</reference>
<feature type="region of interest" description="Disordered" evidence="1">
    <location>
        <begin position="1"/>
        <end position="49"/>
    </location>
</feature>
<dbReference type="PANTHER" id="PTHR45629:SF7">
    <property type="entry name" value="DNA EXCISION REPAIR PROTEIN ERCC-6-RELATED"/>
    <property type="match status" value="1"/>
</dbReference>
<accession>A0A368GM54</accession>
<feature type="domain" description="SNF2 N-terminal" evidence="2">
    <location>
        <begin position="203"/>
        <end position="252"/>
    </location>
</feature>
<sequence length="280" mass="30958">MSLERYNTFLGMEPYPGAPGAPDSEKTKAELPEENAPSNDELDIAGVSTRDIDDLEKDVIQNILGENVDSAKGFDLFTRPGSPHKCHCSPSTSSSGESSACSRSSDNEYIPADGDYETMSEGSFSEPADVDDDSKDGSSHAKRQKISKPKRTHNSYLDDSNDNDFEERLRTTVSSDVGDNIEYKELTDSLKISRQVWDRLYKYQKKGVVWLSGLHEQYVGGILADEMGLGKTVQVIAFLRALDESQKQDNYMKSWPMLNHLPIDTSETVGGRNPSVDASL</sequence>
<evidence type="ECO:0000313" key="4">
    <source>
        <dbReference type="Proteomes" id="UP000252519"/>
    </source>
</evidence>
<dbReference type="InterPro" id="IPR038718">
    <property type="entry name" value="SNF2-like_sf"/>
</dbReference>
<evidence type="ECO:0000313" key="3">
    <source>
        <dbReference type="EMBL" id="RCN44120.1"/>
    </source>
</evidence>
<dbReference type="InterPro" id="IPR000330">
    <property type="entry name" value="SNF2_N"/>
</dbReference>
<dbReference type="AlphaFoldDB" id="A0A368GM54"/>
<dbReference type="GO" id="GO:0006283">
    <property type="term" value="P:transcription-coupled nucleotide-excision repair"/>
    <property type="evidence" value="ECO:0007669"/>
    <property type="project" value="TreeGrafter"/>
</dbReference>
<evidence type="ECO:0000256" key="1">
    <source>
        <dbReference type="SAM" id="MobiDB-lite"/>
    </source>
</evidence>
<dbReference type="Pfam" id="PF00176">
    <property type="entry name" value="SNF2-rel_dom"/>
    <property type="match status" value="1"/>
</dbReference>
<dbReference type="Proteomes" id="UP000252519">
    <property type="component" value="Unassembled WGS sequence"/>
</dbReference>
<dbReference type="GO" id="GO:0005634">
    <property type="term" value="C:nucleus"/>
    <property type="evidence" value="ECO:0007669"/>
    <property type="project" value="TreeGrafter"/>
</dbReference>
<comment type="caution">
    <text evidence="3">The sequence shown here is derived from an EMBL/GenBank/DDBJ whole genome shotgun (WGS) entry which is preliminary data.</text>
</comment>